<reference evidence="1 2" key="1">
    <citation type="journal article" date="2007" name="Int. J. Syst. Evol. Microbiol.">
        <title>Paenibacillus ginsengarvi sp. nov., isolated from soil from ginseng cultivation.</title>
        <authorList>
            <person name="Yoon M.H."/>
            <person name="Ten L.N."/>
            <person name="Im W.T."/>
        </authorList>
    </citation>
    <scope>NUCLEOTIDE SEQUENCE [LARGE SCALE GENOMIC DNA]</scope>
    <source>
        <strain evidence="1 2">KCTC 13059</strain>
    </source>
</reference>
<dbReference type="Gene3D" id="2.160.20.10">
    <property type="entry name" value="Single-stranded right-handed beta-helix, Pectin lyase-like"/>
    <property type="match status" value="1"/>
</dbReference>
<protein>
    <recommendedName>
        <fullName evidence="3">Pectate lyase superfamily protein domain-containing protein</fullName>
    </recommendedName>
</protein>
<dbReference type="OrthoDB" id="9798760at2"/>
<evidence type="ECO:0000313" key="1">
    <source>
        <dbReference type="EMBL" id="RKN84119.1"/>
    </source>
</evidence>
<keyword evidence="2" id="KW-1185">Reference proteome</keyword>
<dbReference type="SUPFAM" id="SSF51126">
    <property type="entry name" value="Pectin lyase-like"/>
    <property type="match status" value="1"/>
</dbReference>
<name>A0A3B0CII0_9BACL</name>
<dbReference type="Proteomes" id="UP000282311">
    <property type="component" value="Unassembled WGS sequence"/>
</dbReference>
<dbReference type="EMBL" id="RBAH01000009">
    <property type="protein sequence ID" value="RKN84119.1"/>
    <property type="molecule type" value="Genomic_DNA"/>
</dbReference>
<evidence type="ECO:0008006" key="3">
    <source>
        <dbReference type="Google" id="ProtNLM"/>
    </source>
</evidence>
<evidence type="ECO:0000313" key="2">
    <source>
        <dbReference type="Proteomes" id="UP000282311"/>
    </source>
</evidence>
<accession>A0A3B0CII0</accession>
<sequence length="524" mass="57099">MADTIARAMAQAAKLGQVNVKDFGAVGNGDADDTQAFIKCANFVIADSENAKAIHTLLIPPGVYKVALPADTELFKLNWVDGFHIEASGATIRRTIDYTPGQTAKLFWFDNSKNITANGPFVDTQGPYIKDLVTVTDPTYRGYDVYTFADNNKHIKIRGVEVTNNYRLANFQGRTLSTTNTDISVEGRAIRCEYGVTFQNTGDNVDVNIYGELTHRTYFSYGVLKHRVKMMTKSPRTVSAMISALEKDSRDIDMDAFIIFTNDPASTAKSNGGIQIYTQAWTGKVTVGNIYGVNLNVKSITQGTANSDYRPVVSFGSSKDNLATLMPGSINKVKVTVDIDGWRGQDRYRAPIGFLEVTGYDAGGVPTFHSDSSTTFFEPAVSDIEIDAKVHTPSLTARTNSMEFSFTKLSGVLRLKFEGNMSPSVRNLGTTGQIIFDSVDINTRLYTGAGPASLDRAWIKDSKNHSAYNVREATPSVTPSGNIVRYAAPIVEYASAAAPNGSLFLDSDGKLKFKDYFGVVASLT</sequence>
<organism evidence="1 2">
    <name type="scientific">Paenibacillus ginsengarvi</name>
    <dbReference type="NCBI Taxonomy" id="400777"/>
    <lineage>
        <taxon>Bacteria</taxon>
        <taxon>Bacillati</taxon>
        <taxon>Bacillota</taxon>
        <taxon>Bacilli</taxon>
        <taxon>Bacillales</taxon>
        <taxon>Paenibacillaceae</taxon>
        <taxon>Paenibacillus</taxon>
    </lineage>
</organism>
<dbReference type="InterPro" id="IPR012334">
    <property type="entry name" value="Pectin_lyas_fold"/>
</dbReference>
<comment type="caution">
    <text evidence="1">The sequence shown here is derived from an EMBL/GenBank/DDBJ whole genome shotgun (WGS) entry which is preliminary data.</text>
</comment>
<dbReference type="RefSeq" id="WP_120747854.1">
    <property type="nucleotide sequence ID" value="NZ_RBAH01000009.1"/>
</dbReference>
<dbReference type="AlphaFoldDB" id="A0A3B0CII0"/>
<dbReference type="InterPro" id="IPR011050">
    <property type="entry name" value="Pectin_lyase_fold/virulence"/>
</dbReference>
<proteinExistence type="predicted"/>
<gene>
    <name evidence="1" type="ORF">D7M11_13995</name>
</gene>